<comment type="caution">
    <text evidence="8">The sequence shown here is derived from an EMBL/GenBank/DDBJ whole genome shotgun (WGS) entry which is preliminary data.</text>
</comment>
<dbReference type="SUPFAM" id="SSF53850">
    <property type="entry name" value="Periplasmic binding protein-like II"/>
    <property type="match status" value="1"/>
</dbReference>
<evidence type="ECO:0000256" key="6">
    <source>
        <dbReference type="SAM" id="SignalP"/>
    </source>
</evidence>
<dbReference type="Gene3D" id="3.40.190.10">
    <property type="entry name" value="Periplasmic binding protein-like II"/>
    <property type="match status" value="2"/>
</dbReference>
<dbReference type="FunFam" id="3.40.190.10:FF:000050">
    <property type="entry name" value="Sulfonate ABC transporter substrate-binding protein"/>
    <property type="match status" value="1"/>
</dbReference>
<accession>A0A2S8II07</accession>
<dbReference type="Pfam" id="PF09084">
    <property type="entry name" value="NMT1"/>
    <property type="match status" value="1"/>
</dbReference>
<evidence type="ECO:0000313" key="8">
    <source>
        <dbReference type="EMBL" id="PQP14414.1"/>
    </source>
</evidence>
<feature type="signal peptide" evidence="6">
    <location>
        <begin position="1"/>
        <end position="30"/>
    </location>
</feature>
<evidence type="ECO:0000256" key="4">
    <source>
        <dbReference type="ARBA" id="ARBA00055538"/>
    </source>
</evidence>
<gene>
    <name evidence="8" type="ORF">C5615_26170</name>
</gene>
<dbReference type="RefSeq" id="WP_105392425.1">
    <property type="nucleotide sequence ID" value="NZ_PUIQ01000038.1"/>
</dbReference>
<dbReference type="SMART" id="SM00062">
    <property type="entry name" value="PBPb"/>
    <property type="match status" value="1"/>
</dbReference>
<evidence type="ECO:0000256" key="5">
    <source>
        <dbReference type="ARBA" id="ARBA00070228"/>
    </source>
</evidence>
<dbReference type="CDD" id="cd13558">
    <property type="entry name" value="PBP2_SsuA_like_2"/>
    <property type="match status" value="1"/>
</dbReference>
<dbReference type="InterPro" id="IPR006311">
    <property type="entry name" value="TAT_signal"/>
</dbReference>
<name>A0A2S8II07_BURCE</name>
<comment type="function">
    <text evidence="4">Part of a binding-protein-dependent transport system for aliphatic sulfonates. Putative binding protein.</text>
</comment>
<feature type="chain" id="PRO_5015523211" description="Putative aliphatic sulfonates-binding protein" evidence="6">
    <location>
        <begin position="31"/>
        <end position="335"/>
    </location>
</feature>
<proteinExistence type="inferred from homology"/>
<dbReference type="PANTHER" id="PTHR30024">
    <property type="entry name" value="ALIPHATIC SULFONATES-BINDING PROTEIN-RELATED"/>
    <property type="match status" value="1"/>
</dbReference>
<dbReference type="Proteomes" id="UP000238206">
    <property type="component" value="Unassembled WGS sequence"/>
</dbReference>
<evidence type="ECO:0000256" key="1">
    <source>
        <dbReference type="ARBA" id="ARBA00010742"/>
    </source>
</evidence>
<protein>
    <recommendedName>
        <fullName evidence="5">Putative aliphatic sulfonates-binding protein</fullName>
    </recommendedName>
</protein>
<evidence type="ECO:0000256" key="3">
    <source>
        <dbReference type="ARBA" id="ARBA00022729"/>
    </source>
</evidence>
<evidence type="ECO:0000256" key="2">
    <source>
        <dbReference type="ARBA" id="ARBA00022448"/>
    </source>
</evidence>
<evidence type="ECO:0000313" key="9">
    <source>
        <dbReference type="Proteomes" id="UP000238206"/>
    </source>
</evidence>
<dbReference type="AlphaFoldDB" id="A0A2S8II07"/>
<evidence type="ECO:0000259" key="7">
    <source>
        <dbReference type="SMART" id="SM00062"/>
    </source>
</evidence>
<dbReference type="InterPro" id="IPR015168">
    <property type="entry name" value="SsuA/THI5"/>
</dbReference>
<keyword evidence="3 6" id="KW-0732">Signal</keyword>
<dbReference type="InterPro" id="IPR001638">
    <property type="entry name" value="Solute-binding_3/MltF_N"/>
</dbReference>
<dbReference type="PROSITE" id="PS51318">
    <property type="entry name" value="TAT"/>
    <property type="match status" value="1"/>
</dbReference>
<keyword evidence="2" id="KW-0813">Transport</keyword>
<feature type="domain" description="Solute-binding protein family 3/N-terminal" evidence="7">
    <location>
        <begin position="45"/>
        <end position="258"/>
    </location>
</feature>
<dbReference type="EMBL" id="PUIQ01000038">
    <property type="protein sequence ID" value="PQP14414.1"/>
    <property type="molecule type" value="Genomic_DNA"/>
</dbReference>
<dbReference type="PANTHER" id="PTHR30024:SF48">
    <property type="entry name" value="ABC TRANSPORTER SUBSTRATE-BINDING PROTEIN"/>
    <property type="match status" value="1"/>
</dbReference>
<organism evidence="8 9">
    <name type="scientific">Burkholderia cepacia</name>
    <name type="common">Pseudomonas cepacia</name>
    <dbReference type="NCBI Taxonomy" id="292"/>
    <lineage>
        <taxon>Bacteria</taxon>
        <taxon>Pseudomonadati</taxon>
        <taxon>Pseudomonadota</taxon>
        <taxon>Betaproteobacteria</taxon>
        <taxon>Burkholderiales</taxon>
        <taxon>Burkholderiaceae</taxon>
        <taxon>Burkholderia</taxon>
        <taxon>Burkholderia cepacia complex</taxon>
    </lineage>
</organism>
<reference evidence="8 9" key="1">
    <citation type="submission" date="2018-02" db="EMBL/GenBank/DDBJ databases">
        <title>Draft genome sequencing of Burkholderia cepacia Y14-15.</title>
        <authorList>
            <person name="Zheng B.-X."/>
        </authorList>
    </citation>
    <scope>NUCLEOTIDE SEQUENCE [LARGE SCALE GENOMIC DNA]</scope>
    <source>
        <strain evidence="8 9">Y14-15</strain>
    </source>
</reference>
<comment type="similarity">
    <text evidence="1">Belongs to the bacterial solute-binding protein SsuA/TauA family.</text>
</comment>
<sequence length="335" mass="36540">MSSISAARRRLLLAGAAVVSAPLAPFSARAAFAAPAVNADLAGTTLRVATYKGGWRALLQAAGLGDTPYRIEWRELNNGVLHIEALNADALDIGSGSEIPAVFAARQKANVRFISRAREDLNNQVTLARKDTPIRGIAELKGKRVGYVRATTSHYFLYRQLAEAGLSFDDIQPINLSPTDGLSAYDRGDIDAWAIYGYNGQLARNRYGARVLKTGKGYLSGNFPVYANPRTLDDARRRAATGDLLLRFRRAYAWANGHFRDYALVQNRETRVPVADLVAMFEQRSDDYALLPVTPDVVAQHQQVADVFARIGVLDGPANVAPFWDTSFNSLVATG</sequence>